<evidence type="ECO:0000313" key="15">
    <source>
        <dbReference type="EMBL" id="ORX38688.1"/>
    </source>
</evidence>
<dbReference type="Pfam" id="PF05011">
    <property type="entry name" value="DBR1"/>
    <property type="match status" value="1"/>
</dbReference>
<comment type="cofactor">
    <cofactor evidence="1">
        <name>Mn(2+)</name>
        <dbReference type="ChEBI" id="CHEBI:29035"/>
    </cofactor>
</comment>
<comment type="subcellular location">
    <subcellularLocation>
        <location evidence="4">Nucleus</location>
    </subcellularLocation>
</comment>
<evidence type="ECO:0000256" key="2">
    <source>
        <dbReference type="ARBA" id="ARBA00001947"/>
    </source>
</evidence>
<dbReference type="GO" id="GO:0046872">
    <property type="term" value="F:metal ion binding"/>
    <property type="evidence" value="ECO:0007669"/>
    <property type="project" value="UniProtKB-KW"/>
</dbReference>
<evidence type="ECO:0000259" key="14">
    <source>
        <dbReference type="SMART" id="SM01124"/>
    </source>
</evidence>
<dbReference type="RefSeq" id="XP_021872610.1">
    <property type="nucleotide sequence ID" value="XM_022019079.1"/>
</dbReference>
<keyword evidence="10" id="KW-0408">Iron</keyword>
<dbReference type="STRING" id="4999.A0A1Y1UKV7"/>
<dbReference type="PANTHER" id="PTHR12849">
    <property type="entry name" value="RNA LARIAT DEBRANCHING ENZYME"/>
    <property type="match status" value="1"/>
</dbReference>
<evidence type="ECO:0000256" key="5">
    <source>
        <dbReference type="ARBA" id="ARBA00006045"/>
    </source>
</evidence>
<dbReference type="SMART" id="SM01124">
    <property type="entry name" value="DBR1"/>
    <property type="match status" value="1"/>
</dbReference>
<dbReference type="InterPro" id="IPR004843">
    <property type="entry name" value="Calcineurin-like_PHP"/>
</dbReference>
<evidence type="ECO:0000256" key="3">
    <source>
        <dbReference type="ARBA" id="ARBA00001954"/>
    </source>
</evidence>
<evidence type="ECO:0000256" key="6">
    <source>
        <dbReference type="ARBA" id="ARBA00022664"/>
    </source>
</evidence>
<feature type="compositionally biased region" description="Acidic residues" evidence="13">
    <location>
        <begin position="299"/>
        <end position="312"/>
    </location>
</feature>
<evidence type="ECO:0000313" key="16">
    <source>
        <dbReference type="Proteomes" id="UP000193218"/>
    </source>
</evidence>
<evidence type="ECO:0000256" key="11">
    <source>
        <dbReference type="ARBA" id="ARBA00023211"/>
    </source>
</evidence>
<feature type="region of interest" description="Disordered" evidence="13">
    <location>
        <begin position="266"/>
        <end position="312"/>
    </location>
</feature>
<gene>
    <name evidence="15" type="ORF">BD324DRAFT_680386</name>
</gene>
<feature type="region of interest" description="Disordered" evidence="13">
    <location>
        <begin position="394"/>
        <end position="431"/>
    </location>
</feature>
<evidence type="ECO:0000256" key="4">
    <source>
        <dbReference type="ARBA" id="ARBA00004123"/>
    </source>
</evidence>
<name>A0A1Y1UKV7_9TREE</name>
<evidence type="ECO:0000256" key="12">
    <source>
        <dbReference type="ARBA" id="ARBA00023242"/>
    </source>
</evidence>
<organism evidence="15 16">
    <name type="scientific">Kockovaella imperatae</name>
    <dbReference type="NCBI Taxonomy" id="4999"/>
    <lineage>
        <taxon>Eukaryota</taxon>
        <taxon>Fungi</taxon>
        <taxon>Dikarya</taxon>
        <taxon>Basidiomycota</taxon>
        <taxon>Agaricomycotina</taxon>
        <taxon>Tremellomycetes</taxon>
        <taxon>Tremellales</taxon>
        <taxon>Cuniculitremaceae</taxon>
        <taxon>Kockovaella</taxon>
    </lineage>
</organism>
<keyword evidence="12" id="KW-0539">Nucleus</keyword>
<dbReference type="Pfam" id="PF00149">
    <property type="entry name" value="Metallophos"/>
    <property type="match status" value="1"/>
</dbReference>
<protein>
    <submittedName>
        <fullName evidence="15">Lariat debranching enzyme, C-terminal domain-domain-containing protein</fullName>
    </submittedName>
</protein>
<dbReference type="EMBL" id="NBSH01000004">
    <property type="protein sequence ID" value="ORX38688.1"/>
    <property type="molecule type" value="Genomic_DNA"/>
</dbReference>
<comment type="caution">
    <text evidence="15">The sequence shown here is derived from an EMBL/GenBank/DDBJ whole genome shotgun (WGS) entry which is preliminary data.</text>
</comment>
<evidence type="ECO:0000256" key="1">
    <source>
        <dbReference type="ARBA" id="ARBA00001936"/>
    </source>
</evidence>
<keyword evidence="16" id="KW-1185">Reference proteome</keyword>
<dbReference type="GO" id="GO:0000398">
    <property type="term" value="P:mRNA splicing, via spliceosome"/>
    <property type="evidence" value="ECO:0007669"/>
    <property type="project" value="TreeGrafter"/>
</dbReference>
<dbReference type="GeneID" id="33560888"/>
<sequence length="581" mass="64107">MLIAVQGCCHGSLSTIYASIAKFESQSEQHRRVRLLLLCGDFQALRSEHDYASLAVPPKYRALGTFHEYYSGKQVAPVLTLVIGGNHEASNYMQELYHGGWLAPNIYYLGAAGSVMVDGLRIVGSSGIYKAHNYGKGHYEKVPYRDSQLRSVYHTRHYDIAKLMQLSPRPHTVFMSHDWPTEIPKHGNTADLLRRKPFFTSEVNSNTLGSPPLLNVLRYLKPNHWFAAHLHVKFAAVYEHEAGASSTKEVLNSRPTLNPDEIDLDLDDGVQSPVDNPDEITIDDGNDDVLSETNPATENPDEITIEDEDESDLEDHMKEHVAHELAQGRTGGEINPDEINIGDDEEFDAPVIPNGALSDPVLDALKVDESADLVEAARSQAGPNAAHGIIGPVSASLPAPEKHGEPGPSTVQARRTSESATSSTSTKFLALDKPGRGRDFIQFLDIPTPSSIAEDQYPRMTFDPHWLAISRALHSHLSTELRQPPLPRQDEMDRMIQLELDKIEQDGLLVPRIKGQGEQDGPVELVWERGPIDIARVQQFWPTAPAHGEPGGSPTAWYTNPQTEAFCGMLGIQNKINPAPP</sequence>
<dbReference type="InterPro" id="IPR029052">
    <property type="entry name" value="Metallo-depent_PP-like"/>
</dbReference>
<evidence type="ECO:0000256" key="7">
    <source>
        <dbReference type="ARBA" id="ARBA00022723"/>
    </source>
</evidence>
<comment type="cofactor">
    <cofactor evidence="2">
        <name>Zn(2+)</name>
        <dbReference type="ChEBI" id="CHEBI:29105"/>
    </cofactor>
</comment>
<keyword evidence="7" id="KW-0479">Metal-binding</keyword>
<evidence type="ECO:0000256" key="10">
    <source>
        <dbReference type="ARBA" id="ARBA00023004"/>
    </source>
</evidence>
<dbReference type="SUPFAM" id="SSF56300">
    <property type="entry name" value="Metallo-dependent phosphatases"/>
    <property type="match status" value="1"/>
</dbReference>
<dbReference type="OrthoDB" id="407609at2759"/>
<dbReference type="InterPro" id="IPR041816">
    <property type="entry name" value="Dbr1_N"/>
</dbReference>
<keyword evidence="11" id="KW-0464">Manganese</keyword>
<dbReference type="CDD" id="cd00844">
    <property type="entry name" value="MPP_Dbr1_N"/>
    <property type="match status" value="1"/>
</dbReference>
<evidence type="ECO:0000256" key="13">
    <source>
        <dbReference type="SAM" id="MobiDB-lite"/>
    </source>
</evidence>
<dbReference type="GO" id="GO:0005634">
    <property type="term" value="C:nucleus"/>
    <property type="evidence" value="ECO:0007669"/>
    <property type="project" value="UniProtKB-SubCell"/>
</dbReference>
<comment type="similarity">
    <text evidence="5">Belongs to the lariat debranching enzyme family.</text>
</comment>
<dbReference type="AlphaFoldDB" id="A0A1Y1UKV7"/>
<evidence type="ECO:0000256" key="9">
    <source>
        <dbReference type="ARBA" id="ARBA00022833"/>
    </source>
</evidence>
<accession>A0A1Y1UKV7</accession>
<dbReference type="InterPro" id="IPR007708">
    <property type="entry name" value="DBR1_C"/>
</dbReference>
<dbReference type="PANTHER" id="PTHR12849:SF0">
    <property type="entry name" value="LARIAT DEBRANCHING ENZYME"/>
    <property type="match status" value="1"/>
</dbReference>
<dbReference type="InParanoid" id="A0A1Y1UKV7"/>
<dbReference type="Proteomes" id="UP000193218">
    <property type="component" value="Unassembled WGS sequence"/>
</dbReference>
<feature type="compositionally biased region" description="Acidic residues" evidence="13">
    <location>
        <begin position="276"/>
        <end position="290"/>
    </location>
</feature>
<reference evidence="15 16" key="1">
    <citation type="submission" date="2017-03" db="EMBL/GenBank/DDBJ databases">
        <title>Widespread Adenine N6-methylation of Active Genes in Fungi.</title>
        <authorList>
            <consortium name="DOE Joint Genome Institute"/>
            <person name="Mondo S.J."/>
            <person name="Dannebaum R.O."/>
            <person name="Kuo R.C."/>
            <person name="Louie K.B."/>
            <person name="Bewick A.J."/>
            <person name="Labutti K."/>
            <person name="Haridas S."/>
            <person name="Kuo A."/>
            <person name="Salamov A."/>
            <person name="Ahrendt S.R."/>
            <person name="Lau R."/>
            <person name="Bowen B.P."/>
            <person name="Lipzen A."/>
            <person name="Sullivan W."/>
            <person name="Andreopoulos W.B."/>
            <person name="Clum A."/>
            <person name="Lindquist E."/>
            <person name="Daum C."/>
            <person name="Northen T.R."/>
            <person name="Ramamoorthy G."/>
            <person name="Schmitz R.J."/>
            <person name="Gryganskyi A."/>
            <person name="Culley D."/>
            <person name="Magnuson J."/>
            <person name="James T.Y."/>
            <person name="O'Malley M.A."/>
            <person name="Stajich J.E."/>
            <person name="Spatafora J.W."/>
            <person name="Visel A."/>
            <person name="Grigoriev I.V."/>
        </authorList>
    </citation>
    <scope>NUCLEOTIDE SEQUENCE [LARGE SCALE GENOMIC DNA]</scope>
    <source>
        <strain evidence="15 16">NRRL Y-17943</strain>
    </source>
</reference>
<keyword evidence="6" id="KW-0507">mRNA processing</keyword>
<keyword evidence="8" id="KW-0378">Hydrolase</keyword>
<dbReference type="FunCoup" id="A0A1Y1UKV7">
    <property type="interactions" value="627"/>
</dbReference>
<proteinExistence type="inferred from homology"/>
<dbReference type="GO" id="GO:0008419">
    <property type="term" value="F:RNA lariat debranching enzyme activity"/>
    <property type="evidence" value="ECO:0007669"/>
    <property type="project" value="TreeGrafter"/>
</dbReference>
<comment type="cofactor">
    <cofactor evidence="3">
        <name>Fe(2+)</name>
        <dbReference type="ChEBI" id="CHEBI:29033"/>
    </cofactor>
</comment>
<feature type="domain" description="Lariat debranching enzyme C-terminal" evidence="14">
    <location>
        <begin position="416"/>
        <end position="576"/>
    </location>
</feature>
<evidence type="ECO:0000256" key="8">
    <source>
        <dbReference type="ARBA" id="ARBA00022801"/>
    </source>
</evidence>
<keyword evidence="9" id="KW-0862">Zinc</keyword>